<gene>
    <name evidence="1" type="ORF">GC101_15870</name>
</gene>
<evidence type="ECO:0000313" key="2">
    <source>
        <dbReference type="Proteomes" id="UP000596857"/>
    </source>
</evidence>
<evidence type="ECO:0000313" key="1">
    <source>
        <dbReference type="EMBL" id="NOU80348.1"/>
    </source>
</evidence>
<keyword evidence="2" id="KW-1185">Reference proteome</keyword>
<reference evidence="1 2" key="1">
    <citation type="submission" date="2019-10" db="EMBL/GenBank/DDBJ databases">
        <title>Description of Paenibacillus terricola sp. nov.</title>
        <authorList>
            <person name="Carlier A."/>
            <person name="Qi S."/>
        </authorList>
    </citation>
    <scope>NUCLEOTIDE SEQUENCE [LARGE SCALE GENOMIC DNA]</scope>
    <source>
        <strain evidence="1 2">LMG 31459</strain>
    </source>
</reference>
<dbReference type="EMBL" id="WHOB01000043">
    <property type="protein sequence ID" value="NOU80348.1"/>
    <property type="molecule type" value="Genomic_DNA"/>
</dbReference>
<sequence>MNNDGSLFEADDVPSVGWRGYRPRGGSYNREYISLNEAWNDRGLFLFAGSPPDPDALLTAVKQYEQYLRDHEDRDSEEIQLIWLNTTPLNNCKILKIVPGAGGWKTKNNFEVSLENTYSLSIPKPAFVEFQAERMQLAIKKTDKPYLRFMDEDYTAIDDLIVYLPFGGKDGGAFRFRIQTPSNRVFEENVQFNVGLKYFYKQQIGHTTANKERNYPIFEKEDGKKLHFLVSLDELDPFNRHYETQPDLGLRSYLVFDPSVDALPSHFRTPFGHTIELQPDARLEPNVEGVLPRPLPGSGMLVLSPKYKISAFDPAYTVPQGNFYLSVTDTEPFAGAMRLLCGGTGTETIVFVPQGNGYRGDRMEFIRGKPAFWPADPLGSETDQPPPLKDDAYTSWIAVRPSDNRIFEAPPITYSAQPEDDPHFRPVAEGVSHFHEPVIFDWTRDTDNSIPLVPLLGVQRNDKSQLKQALAMERRGIAPNRKQLMNQLSAGSALGSTAFTDGLSTTPQGLFVQEIAGQWSELIIGQNIRNAAGLVPGAAEAWDMLKFTKPSAVFRNALLSNRLFLVVSMNSTSSPLWETFDDLVTISGWPFKLAVPGDMNYQNILIFKFCPGSLLEGIEQPGRWTDGEAFNQAGQLGMLSTWLSNYCMRGVAEKDVPPELIPFYRMCRDPKWNGIVALNVDIIPEQMPDDLICLIGGIKPGGLRAHHVGLDSSLVEWDAAAGLKLDKPSSLFGYVKYEDLDNVNWDSYTYKFRVTELKARFVNTKIELFHAKIELLVRTLYGSPVKVSEEGGPEFPQPILTLYGSMEQHEGVPAYVFQTKTPVHAAFQQLVLPPILQNMRLDKISFQTLDASDKQNIKTGFSIYGSKIFLDKLNPEVDQVIDLFGYGVKAGLLGLLFGNLGITMNFDINDPVNSGKFAFDISQVSLDPEKSSGRPGSLGANFPLRLRYLVSAESVADWNKLGYRNVPIAGLPEYSAANGPWYGLVFDFEMGTLGKLLPEGMLVGNLIAGWNADGKFYCGLKIPGLDVDKEKGLLALEEMLDLKLPNDLQLALTSDGYLMSTQAVVRLFGTSYKTQFTIFQADHQKGQIGWYLTTNGV</sequence>
<dbReference type="Proteomes" id="UP000596857">
    <property type="component" value="Unassembled WGS sequence"/>
</dbReference>
<name>A0ABX1YKE6_9BACL</name>
<proteinExistence type="predicted"/>
<protein>
    <submittedName>
        <fullName evidence="1">Uncharacterized protein</fullName>
    </submittedName>
</protein>
<organism evidence="1 2">
    <name type="scientific">Paenibacillus phytohabitans</name>
    <dbReference type="NCBI Taxonomy" id="2654978"/>
    <lineage>
        <taxon>Bacteria</taxon>
        <taxon>Bacillati</taxon>
        <taxon>Bacillota</taxon>
        <taxon>Bacilli</taxon>
        <taxon>Bacillales</taxon>
        <taxon>Paenibacillaceae</taxon>
        <taxon>Paenibacillus</taxon>
    </lineage>
</organism>
<accession>A0ABX1YKE6</accession>
<comment type="caution">
    <text evidence="1">The sequence shown here is derived from an EMBL/GenBank/DDBJ whole genome shotgun (WGS) entry which is preliminary data.</text>
</comment>